<accession>A0ABQ7I029</accession>
<evidence type="ECO:0000313" key="2">
    <source>
        <dbReference type="Proteomes" id="UP001516464"/>
    </source>
</evidence>
<name>A0ABQ7I029_9MICR</name>
<sequence length="118" mass="13877">MTILEGIMRYCIYLLLANKYGFKKSKQLRSHSVKKVMESERAGIRVNTRIRTDIIVKNNRPDIFFYDKNENGIILVDVGITSQDNHQIVETWEKRKYNFLVNNLGLLYKAKTKIILIL</sequence>
<gene>
    <name evidence="1" type="ORF">TCON_1025</name>
</gene>
<evidence type="ECO:0000313" key="1">
    <source>
        <dbReference type="EMBL" id="KAF7683777.1"/>
    </source>
</evidence>
<reference evidence="1 2" key="1">
    <citation type="submission" date="2019-01" db="EMBL/GenBank/DDBJ databases">
        <title>Genomes sequencing and comparative genomics of infectious freshwater microsporidia, Cucumispora dikerogammari and Thelohania contejeani.</title>
        <authorList>
            <person name="Cormier A."/>
            <person name="Giraud I."/>
            <person name="Wattier R."/>
            <person name="Teixeira M."/>
            <person name="Grandjean F."/>
            <person name="Rigaud T."/>
            <person name="Cordaux R."/>
        </authorList>
    </citation>
    <scope>NUCLEOTIDE SEQUENCE [LARGE SCALE GENOMIC DNA]</scope>
    <source>
        <strain evidence="1">T1</strain>
        <tissue evidence="1">Spores</tissue>
    </source>
</reference>
<dbReference type="Proteomes" id="UP001516464">
    <property type="component" value="Unassembled WGS sequence"/>
</dbReference>
<protein>
    <submittedName>
        <fullName evidence="1">Uncharacterized protein</fullName>
    </submittedName>
</protein>
<keyword evidence="2" id="KW-1185">Reference proteome</keyword>
<proteinExistence type="predicted"/>
<organism evidence="1 2">
    <name type="scientific">Astathelohania contejeani</name>
    <dbReference type="NCBI Taxonomy" id="164912"/>
    <lineage>
        <taxon>Eukaryota</taxon>
        <taxon>Fungi</taxon>
        <taxon>Fungi incertae sedis</taxon>
        <taxon>Microsporidia</taxon>
        <taxon>Astathelohaniidae</taxon>
        <taxon>Astathelohania</taxon>
    </lineage>
</organism>
<dbReference type="EMBL" id="SBIQ01000053">
    <property type="protein sequence ID" value="KAF7683777.1"/>
    <property type="molecule type" value="Genomic_DNA"/>
</dbReference>
<comment type="caution">
    <text evidence="1">The sequence shown here is derived from an EMBL/GenBank/DDBJ whole genome shotgun (WGS) entry which is preliminary data.</text>
</comment>